<dbReference type="InterPro" id="IPR012545">
    <property type="entry name" value="DUF1697"/>
</dbReference>
<dbReference type="AlphaFoldDB" id="A0A8S8XED6"/>
<sequence length="179" mass="19452">MTIRIALYRAVNLGAKTKLQMAPLRAMAGELGLGNPRTLIASGNLVFDGGAKKESALEKLLEKETEAQFGLKTDIFVRTVPDWDAIIAANPFPQQADDDPSHLLAMVLRDVPASDAELQAAMKGGTERAKIVGRCAYLYYPDGVGESRITTALIERKLGTRGTARNWNTVRKLQVLAQS</sequence>
<dbReference type="PANTHER" id="PTHR36439:SF1">
    <property type="entry name" value="DUF1697 DOMAIN-CONTAINING PROTEIN"/>
    <property type="match status" value="1"/>
</dbReference>
<dbReference type="EMBL" id="BOPV01000001">
    <property type="protein sequence ID" value="GIL40974.1"/>
    <property type="molecule type" value="Genomic_DNA"/>
</dbReference>
<proteinExistence type="predicted"/>
<keyword evidence="2" id="KW-1185">Reference proteome</keyword>
<accession>A0A8S8XED6</accession>
<organism evidence="1 2">
    <name type="scientific">Roseiterribacter gracilis</name>
    <dbReference type="NCBI Taxonomy" id="2812848"/>
    <lineage>
        <taxon>Bacteria</taxon>
        <taxon>Pseudomonadati</taxon>
        <taxon>Pseudomonadota</taxon>
        <taxon>Alphaproteobacteria</taxon>
        <taxon>Rhodospirillales</taxon>
        <taxon>Roseiterribacteraceae</taxon>
        <taxon>Roseiterribacter</taxon>
    </lineage>
</organism>
<dbReference type="Gene3D" id="3.30.70.1280">
    <property type="entry name" value="SP0830-like domains"/>
    <property type="match status" value="1"/>
</dbReference>
<evidence type="ECO:0000313" key="1">
    <source>
        <dbReference type="EMBL" id="GIL40974.1"/>
    </source>
</evidence>
<dbReference type="SUPFAM" id="SSF160379">
    <property type="entry name" value="SP0830-like"/>
    <property type="match status" value="1"/>
</dbReference>
<gene>
    <name evidence="1" type="ORF">TMPK1_32110</name>
</gene>
<comment type="caution">
    <text evidence="1">The sequence shown here is derived from an EMBL/GenBank/DDBJ whole genome shotgun (WGS) entry which is preliminary data.</text>
</comment>
<dbReference type="RefSeq" id="WP_420244258.1">
    <property type="nucleotide sequence ID" value="NZ_BOPV01000001.1"/>
</dbReference>
<reference evidence="1" key="1">
    <citation type="submission" date="2021-02" db="EMBL/GenBank/DDBJ databases">
        <title>Genome sequence of Rhodospirillales sp. strain TMPK1 isolated from soil.</title>
        <authorList>
            <person name="Nakai R."/>
            <person name="Kusada H."/>
            <person name="Tamaki H."/>
        </authorList>
    </citation>
    <scope>NUCLEOTIDE SEQUENCE</scope>
    <source>
        <strain evidence="1">TMPK1</strain>
    </source>
</reference>
<dbReference type="PANTHER" id="PTHR36439">
    <property type="entry name" value="BLL4334 PROTEIN"/>
    <property type="match status" value="1"/>
</dbReference>
<name>A0A8S8XED6_9PROT</name>
<protein>
    <recommendedName>
        <fullName evidence="3">DUF1697 domain-containing protein</fullName>
    </recommendedName>
</protein>
<evidence type="ECO:0000313" key="2">
    <source>
        <dbReference type="Proteomes" id="UP000681075"/>
    </source>
</evidence>
<dbReference type="Pfam" id="PF08002">
    <property type="entry name" value="DUF1697"/>
    <property type="match status" value="1"/>
</dbReference>
<evidence type="ECO:0008006" key="3">
    <source>
        <dbReference type="Google" id="ProtNLM"/>
    </source>
</evidence>
<dbReference type="Proteomes" id="UP000681075">
    <property type="component" value="Unassembled WGS sequence"/>
</dbReference>
<dbReference type="PIRSF" id="PIRSF008502">
    <property type="entry name" value="UCP008502"/>
    <property type="match status" value="1"/>
</dbReference>